<proteinExistence type="predicted"/>
<comment type="caution">
    <text evidence="1">The sequence shown here is derived from an EMBL/GenBank/DDBJ whole genome shotgun (WGS) entry which is preliminary data.</text>
</comment>
<evidence type="ECO:0000313" key="2">
    <source>
        <dbReference type="Proteomes" id="UP000033661"/>
    </source>
</evidence>
<dbReference type="RefSeq" id="WP_231289221.1">
    <property type="nucleotide sequence ID" value="NZ_LAOI01000001.1"/>
</dbReference>
<dbReference type="PATRIC" id="fig|1359193.3.peg.463"/>
<name>A0A0F3QB72_RICBE</name>
<sequence>MPNITSKYTGVKISETTYNYFSSASEHFANAGQAAVNCGMYAGLAATYGGKAMFQGVLGLCAYKEFAGEVMTGHAFGFAMPKVLSGLVAGVAGAIYHHPTAVMATFVTAAILTSPENAYEIVKNAAFTGLEAAHFVYENTAGIANGVAGICNLVYENLPSHSEVSTIASVIEDNALELVGNGMLAIEYNV</sequence>
<gene>
    <name evidence="1" type="ORF">RBEAN4_0480</name>
</gene>
<dbReference type="Proteomes" id="UP000033661">
    <property type="component" value="Unassembled WGS sequence"/>
</dbReference>
<keyword evidence="2" id="KW-1185">Reference proteome</keyword>
<accession>A0A0F3QB72</accession>
<dbReference type="AlphaFoldDB" id="A0A0F3QB72"/>
<reference evidence="1 2" key="1">
    <citation type="submission" date="2015-02" db="EMBL/GenBank/DDBJ databases">
        <title>Genome Sequencing of Rickettsiales.</title>
        <authorList>
            <person name="Daugherty S.C."/>
            <person name="Su Q."/>
            <person name="Abolude K."/>
            <person name="Beier-Sexton M."/>
            <person name="Carlyon J.A."/>
            <person name="Carter R."/>
            <person name="Day N.P."/>
            <person name="Dumler S.J."/>
            <person name="Dyachenko V."/>
            <person name="Godinez A."/>
            <person name="Kurtti T.J."/>
            <person name="Lichay M."/>
            <person name="Mullins K.E."/>
            <person name="Ott S."/>
            <person name="Pappas-Brown V."/>
            <person name="Paris D.H."/>
            <person name="Patel P."/>
            <person name="Richards A.L."/>
            <person name="Sadzewicz L."/>
            <person name="Sears K."/>
            <person name="Seidman D."/>
            <person name="Sengamalay N."/>
            <person name="Stenos J."/>
            <person name="Tallon L.J."/>
            <person name="Vincent G."/>
            <person name="Fraser C.M."/>
            <person name="Munderloh U."/>
            <person name="Dunning-Hotopp J.C."/>
        </authorList>
    </citation>
    <scope>NUCLEOTIDE SEQUENCE [LARGE SCALE GENOMIC DNA]</scope>
    <source>
        <strain evidence="1 2">RML An4</strain>
    </source>
</reference>
<protein>
    <submittedName>
        <fullName evidence="1">Uncharacterized protein</fullName>
    </submittedName>
</protein>
<organism evidence="1 2">
    <name type="scientific">Rickettsia bellii str. RML An4</name>
    <dbReference type="NCBI Taxonomy" id="1359193"/>
    <lineage>
        <taxon>Bacteria</taxon>
        <taxon>Pseudomonadati</taxon>
        <taxon>Pseudomonadota</taxon>
        <taxon>Alphaproteobacteria</taxon>
        <taxon>Rickettsiales</taxon>
        <taxon>Rickettsiaceae</taxon>
        <taxon>Rickettsieae</taxon>
        <taxon>Rickettsia</taxon>
        <taxon>belli group</taxon>
    </lineage>
</organism>
<evidence type="ECO:0000313" key="1">
    <source>
        <dbReference type="EMBL" id="KJV89502.1"/>
    </source>
</evidence>
<dbReference type="EMBL" id="LAOI01000001">
    <property type="protein sequence ID" value="KJV89502.1"/>
    <property type="molecule type" value="Genomic_DNA"/>
</dbReference>